<dbReference type="GO" id="GO:0005576">
    <property type="term" value="C:extracellular region"/>
    <property type="evidence" value="ECO:0007669"/>
    <property type="project" value="UniProtKB-SubCell"/>
</dbReference>
<dbReference type="SUPFAM" id="SSF101898">
    <property type="entry name" value="NHL repeat"/>
    <property type="match status" value="1"/>
</dbReference>
<dbReference type="InterPro" id="IPR017996">
    <property type="entry name" value="MRJP/yellow-related"/>
</dbReference>
<dbReference type="AlphaFoldDB" id="A0A6I4IN72"/>
<dbReference type="EMBL" id="CP066775">
    <property type="protein sequence ID" value="QQL51277.1"/>
    <property type="molecule type" value="Genomic_DNA"/>
</dbReference>
<dbReference type="PANTHER" id="PTHR10009">
    <property type="entry name" value="PROTEIN YELLOW-RELATED"/>
    <property type="match status" value="1"/>
</dbReference>
<proteinExistence type="predicted"/>
<dbReference type="Proteomes" id="UP000429232">
    <property type="component" value="Chromosome"/>
</dbReference>
<dbReference type="PANTHER" id="PTHR10009:SF18">
    <property type="entry name" value="PROTEIN YELLOW-LIKE PROTEIN"/>
    <property type="match status" value="1"/>
</dbReference>
<gene>
    <name evidence="3" type="ORF">GO620_007475</name>
</gene>
<comment type="subcellular location">
    <subcellularLocation>
        <location evidence="1">Secreted</location>
    </subcellularLocation>
</comment>
<dbReference type="KEGG" id="mgik:GO620_007475"/>
<sequence length="361" mass="40724">MLKRHILILALTATNVIAKAQLVEVKSFGHNQPIGVAVAPDNNRLFVSFPHHQPFEFALAEIVDGKKYAYPNEEWNEYKPGEPKNHFMNVQALYADEKNCLWILDSAPKGSVQLTSESNNSVGYFKLIKIDLKSDQIIAVYTFDDLPKDKSALNDVTIDNLRGMAYLSDPGLKALVVLDLVSRKSRVVLKDDKSMLVTPGYTLRIDGVDVADSTGNAFVSNVNGIALTRDYNWLYYRAINQTKLYRLPVQLLADARYNDYELSQHIETVAETGVSHGMVADYKGNIFLSNSEQHSIQYVSPDKKVHTLVTDPQIIWPDSFAVGADGYLYFTCSQINRLPKYNFGKDKTDYPYLLFKVKLPK</sequence>
<dbReference type="RefSeq" id="WP_157523872.1">
    <property type="nucleotide sequence ID" value="NZ_CP066775.1"/>
</dbReference>
<evidence type="ECO:0000313" key="4">
    <source>
        <dbReference type="Proteomes" id="UP000429232"/>
    </source>
</evidence>
<accession>A0A6I4IN72</accession>
<keyword evidence="2" id="KW-0964">Secreted</keyword>
<evidence type="ECO:0000256" key="2">
    <source>
        <dbReference type="ARBA" id="ARBA00022525"/>
    </source>
</evidence>
<dbReference type="Pfam" id="PF03022">
    <property type="entry name" value="MRJP"/>
    <property type="match status" value="1"/>
</dbReference>
<dbReference type="Gene3D" id="2.120.10.30">
    <property type="entry name" value="TolB, C-terminal domain"/>
    <property type="match status" value="1"/>
</dbReference>
<evidence type="ECO:0000256" key="1">
    <source>
        <dbReference type="ARBA" id="ARBA00004613"/>
    </source>
</evidence>
<keyword evidence="4" id="KW-1185">Reference proteome</keyword>
<reference evidence="3 4" key="1">
    <citation type="submission" date="2020-12" db="EMBL/GenBank/DDBJ databases">
        <title>HMF7856_wgs.fasta genome submission.</title>
        <authorList>
            <person name="Kang H."/>
            <person name="Kim H."/>
            <person name="Joh K."/>
        </authorList>
    </citation>
    <scope>NUCLEOTIDE SEQUENCE [LARGE SCALE GENOMIC DNA]</scope>
    <source>
        <strain evidence="3 4">HMF7856</strain>
    </source>
</reference>
<dbReference type="InterPro" id="IPR011042">
    <property type="entry name" value="6-blade_b-propeller_TolB-like"/>
</dbReference>
<protein>
    <submittedName>
        <fullName evidence="3">Gluconolactonase</fullName>
    </submittedName>
</protein>
<evidence type="ECO:0000313" key="3">
    <source>
        <dbReference type="EMBL" id="QQL51277.1"/>
    </source>
</evidence>
<name>A0A6I4IN72_9SPHI</name>
<organism evidence="3 4">
    <name type="scientific">Mucilaginibacter ginkgonis</name>
    <dbReference type="NCBI Taxonomy" id="2682091"/>
    <lineage>
        <taxon>Bacteria</taxon>
        <taxon>Pseudomonadati</taxon>
        <taxon>Bacteroidota</taxon>
        <taxon>Sphingobacteriia</taxon>
        <taxon>Sphingobacteriales</taxon>
        <taxon>Sphingobacteriaceae</taxon>
        <taxon>Mucilaginibacter</taxon>
    </lineage>
</organism>